<dbReference type="Proteomes" id="UP000075635">
    <property type="component" value="Unassembled WGS sequence"/>
</dbReference>
<evidence type="ECO:0000313" key="2">
    <source>
        <dbReference type="Proteomes" id="UP000075635"/>
    </source>
</evidence>
<evidence type="ECO:0000313" key="1">
    <source>
        <dbReference type="EMBL" id="KYF83076.1"/>
    </source>
</evidence>
<organism evidence="1 2">
    <name type="scientific">Sorangium cellulosum</name>
    <name type="common">Polyangium cellulosum</name>
    <dbReference type="NCBI Taxonomy" id="56"/>
    <lineage>
        <taxon>Bacteria</taxon>
        <taxon>Pseudomonadati</taxon>
        <taxon>Myxococcota</taxon>
        <taxon>Polyangia</taxon>
        <taxon>Polyangiales</taxon>
        <taxon>Polyangiaceae</taxon>
        <taxon>Sorangium</taxon>
    </lineage>
</organism>
<name>A0A150RSJ6_SORCE</name>
<comment type="caution">
    <text evidence="1">The sequence shown here is derived from an EMBL/GenBank/DDBJ whole genome shotgun (WGS) entry which is preliminary data.</text>
</comment>
<reference evidence="1 2" key="1">
    <citation type="submission" date="2014-02" db="EMBL/GenBank/DDBJ databases">
        <title>The small core and large imbalanced accessory genome model reveals a collaborative survival strategy of Sorangium cellulosum strains in nature.</title>
        <authorList>
            <person name="Han K."/>
            <person name="Peng R."/>
            <person name="Blom J."/>
            <person name="Li Y.-Z."/>
        </authorList>
    </citation>
    <scope>NUCLEOTIDE SEQUENCE [LARGE SCALE GENOMIC DNA]</scope>
    <source>
        <strain evidence="1 2">So0011-07</strain>
    </source>
</reference>
<accession>A0A150RSJ6</accession>
<gene>
    <name evidence="1" type="ORF">BE17_34365</name>
</gene>
<dbReference type="AlphaFoldDB" id="A0A150RSJ6"/>
<dbReference type="EMBL" id="JEMB01002157">
    <property type="protein sequence ID" value="KYF83076.1"/>
    <property type="molecule type" value="Genomic_DNA"/>
</dbReference>
<protein>
    <submittedName>
        <fullName evidence="1">Uncharacterized protein</fullName>
    </submittedName>
</protein>
<sequence>MFAVAGCEADPGTVNLLPNYITVSSSSSGGEGGDVGTTTSVSVTTTSAGGEGGAGGVACTCEEGLSCCGPTCVNLANDPHNCGTCGTACAAEQACIQGECKDPCAPDFGCEEGICCGQACCTDGTLCCDYGTSAEMPLLLCQDPVNGTCPVACSGCEN</sequence>
<proteinExistence type="predicted"/>